<dbReference type="InterPro" id="IPR001789">
    <property type="entry name" value="Sig_transdc_resp-reg_receiver"/>
</dbReference>
<dbReference type="InterPro" id="IPR011006">
    <property type="entry name" value="CheY-like_superfamily"/>
</dbReference>
<evidence type="ECO:0000259" key="4">
    <source>
        <dbReference type="PROSITE" id="PS50887"/>
    </source>
</evidence>
<dbReference type="InterPro" id="IPR029787">
    <property type="entry name" value="Nucleotide_cyclase"/>
</dbReference>
<evidence type="ECO:0000313" key="5">
    <source>
        <dbReference type="EMBL" id="MCK7611316.1"/>
    </source>
</evidence>
<dbReference type="Pfam" id="PF11849">
    <property type="entry name" value="DUF3369"/>
    <property type="match status" value="1"/>
</dbReference>
<dbReference type="InterPro" id="IPR021800">
    <property type="entry name" value="DUF3369"/>
</dbReference>
<keyword evidence="1" id="KW-0597">Phosphoprotein</keyword>
<dbReference type="CDD" id="cd01949">
    <property type="entry name" value="GGDEF"/>
    <property type="match status" value="1"/>
</dbReference>
<dbReference type="PROSITE" id="PS50887">
    <property type="entry name" value="GGDEF"/>
    <property type="match status" value="1"/>
</dbReference>
<evidence type="ECO:0000259" key="2">
    <source>
        <dbReference type="PROSITE" id="PS50110"/>
    </source>
</evidence>
<evidence type="ECO:0000259" key="3">
    <source>
        <dbReference type="PROSITE" id="PS50883"/>
    </source>
</evidence>
<dbReference type="InterPro" id="IPR000160">
    <property type="entry name" value="GGDEF_dom"/>
</dbReference>
<dbReference type="Gene3D" id="3.30.70.270">
    <property type="match status" value="1"/>
</dbReference>
<keyword evidence="6" id="KW-1185">Reference proteome</keyword>
<dbReference type="InterPro" id="IPR043128">
    <property type="entry name" value="Rev_trsase/Diguanyl_cyclase"/>
</dbReference>
<dbReference type="EMBL" id="JALNMJ010000002">
    <property type="protein sequence ID" value="MCK7611316.1"/>
    <property type="molecule type" value="Genomic_DNA"/>
</dbReference>
<dbReference type="NCBIfam" id="TIGR00254">
    <property type="entry name" value="GGDEF"/>
    <property type="match status" value="1"/>
</dbReference>
<comment type="caution">
    <text evidence="5">The sequence shown here is derived from an EMBL/GenBank/DDBJ whole genome shotgun (WGS) entry which is preliminary data.</text>
</comment>
<reference evidence="5" key="1">
    <citation type="submission" date="2022-04" db="EMBL/GenBank/DDBJ databases">
        <title>Roseibium sp. CAU 1639 isolated from mud.</title>
        <authorList>
            <person name="Kim W."/>
        </authorList>
    </citation>
    <scope>NUCLEOTIDE SEQUENCE</scope>
    <source>
        <strain evidence="5">CAU 1639</strain>
    </source>
</reference>
<dbReference type="Pfam" id="PF00563">
    <property type="entry name" value="EAL"/>
    <property type="match status" value="1"/>
</dbReference>
<evidence type="ECO:0000256" key="1">
    <source>
        <dbReference type="PROSITE-ProRule" id="PRU00169"/>
    </source>
</evidence>
<dbReference type="Gene3D" id="3.20.20.450">
    <property type="entry name" value="EAL domain"/>
    <property type="match status" value="1"/>
</dbReference>
<sequence>MDFLAPSEPDIKKSTKAPWKILIVDDDPDVHEVTKIAVAGCIFENRAFELLHALSAQEARDILEKQNDIAVALVDVVMESDTAGLSLVSWIRSELNNHFTRLILRTGQPGYAPQTDVIMKFDIDGYTEKAELSRTKLITAIITALRGYKLVMSLETNRKKLQQLNQHFAAIVEKNALSEFAAAVLKHFCDLVGHPVDCLLCGLEALPDYGSVDRSNIRVLAATGDFEDKVDLPVDVISDDAIRGCVAKCVDTHETSSTASGVALPLVTRNGMTGAIYLGISEELLEELVGSEVVKLFVSNVALGYEKTGLLEHIRNLAYVDRVTGLSTFSGFIETFQRHAANRVPLLVLHSDIQRFRVIVDGIGDEKAGAVLKRTGHRLSQTFPDALTIARKEKDEFLILLKGGDANKIQDVVTRVEEAFQEPITLEDNQITLRMRLGFASEDADSQNAEQLVRFASIALNDVRQKGLTNHAVFHPLMQEAAFERLRLASLLTSTSSQTEFSLHYQPIMLAKDESIASFEALMRFRTPSGTYLNTARMIEAAEASGLITEIGAWMFKNAFSEFSQLPGLAEDVRLNVNLSPRQVQTNRIYKDIEDAISAAELPMQRLVFEVTEGLFLSNDQVTLALLTWLRNKGAKVVIDDFGTGYSSFSYLRKLPVDGIKIDRSFIMNMDQDADALAVVKSIIAVAQALDLSVTGEGVETVAQRQIMQDLHCDYLQGYLYSKPLNTDDLNVFIQKAVEPGVAFG</sequence>
<dbReference type="CDD" id="cd01948">
    <property type="entry name" value="EAL"/>
    <property type="match status" value="1"/>
</dbReference>
<dbReference type="RefSeq" id="WP_248150964.1">
    <property type="nucleotide sequence ID" value="NZ_JALNMJ010000002.1"/>
</dbReference>
<feature type="modified residue" description="4-aspartylphosphate" evidence="1">
    <location>
        <position position="75"/>
    </location>
</feature>
<protein>
    <submittedName>
        <fullName evidence="5">EAL domain-containing protein</fullName>
    </submittedName>
</protein>
<dbReference type="InterPro" id="IPR050706">
    <property type="entry name" value="Cyclic-di-GMP_PDE-like"/>
</dbReference>
<proteinExistence type="predicted"/>
<dbReference type="Gene3D" id="3.40.50.2300">
    <property type="match status" value="1"/>
</dbReference>
<feature type="domain" description="Response regulatory" evidence="2">
    <location>
        <begin position="20"/>
        <end position="189"/>
    </location>
</feature>
<dbReference type="PANTHER" id="PTHR33121">
    <property type="entry name" value="CYCLIC DI-GMP PHOSPHODIESTERASE PDEF"/>
    <property type="match status" value="1"/>
</dbReference>
<dbReference type="InterPro" id="IPR035919">
    <property type="entry name" value="EAL_sf"/>
</dbReference>
<dbReference type="SUPFAM" id="SSF141868">
    <property type="entry name" value="EAL domain-like"/>
    <property type="match status" value="1"/>
</dbReference>
<evidence type="ECO:0000313" key="6">
    <source>
        <dbReference type="Proteomes" id="UP001431221"/>
    </source>
</evidence>
<dbReference type="PROSITE" id="PS50883">
    <property type="entry name" value="EAL"/>
    <property type="match status" value="1"/>
</dbReference>
<dbReference type="SUPFAM" id="SSF55073">
    <property type="entry name" value="Nucleotide cyclase"/>
    <property type="match status" value="1"/>
</dbReference>
<dbReference type="SMART" id="SM00267">
    <property type="entry name" value="GGDEF"/>
    <property type="match status" value="1"/>
</dbReference>
<dbReference type="Pfam" id="PF00990">
    <property type="entry name" value="GGDEF"/>
    <property type="match status" value="1"/>
</dbReference>
<feature type="domain" description="GGDEF" evidence="4">
    <location>
        <begin position="344"/>
        <end position="476"/>
    </location>
</feature>
<organism evidence="5 6">
    <name type="scientific">Roseibium sediminicola</name>
    <dbReference type="NCBI Taxonomy" id="2933272"/>
    <lineage>
        <taxon>Bacteria</taxon>
        <taxon>Pseudomonadati</taxon>
        <taxon>Pseudomonadota</taxon>
        <taxon>Alphaproteobacteria</taxon>
        <taxon>Hyphomicrobiales</taxon>
        <taxon>Stappiaceae</taxon>
        <taxon>Roseibium</taxon>
    </lineage>
</organism>
<dbReference type="SUPFAM" id="SSF52172">
    <property type="entry name" value="CheY-like"/>
    <property type="match status" value="1"/>
</dbReference>
<dbReference type="Proteomes" id="UP001431221">
    <property type="component" value="Unassembled WGS sequence"/>
</dbReference>
<dbReference type="PROSITE" id="PS50110">
    <property type="entry name" value="RESPONSE_REGULATORY"/>
    <property type="match status" value="1"/>
</dbReference>
<name>A0ABT0GPG3_9HYPH</name>
<dbReference type="PANTHER" id="PTHR33121:SF70">
    <property type="entry name" value="SIGNALING PROTEIN YKOW"/>
    <property type="match status" value="1"/>
</dbReference>
<dbReference type="SMART" id="SM00052">
    <property type="entry name" value="EAL"/>
    <property type="match status" value="1"/>
</dbReference>
<gene>
    <name evidence="5" type="ORF">M0H32_04010</name>
</gene>
<accession>A0ABT0GPG3</accession>
<dbReference type="InterPro" id="IPR001633">
    <property type="entry name" value="EAL_dom"/>
</dbReference>
<feature type="domain" description="EAL" evidence="3">
    <location>
        <begin position="485"/>
        <end position="738"/>
    </location>
</feature>